<organism evidence="4 5">
    <name type="scientific">Microdochium trichocladiopsis</name>
    <dbReference type="NCBI Taxonomy" id="1682393"/>
    <lineage>
        <taxon>Eukaryota</taxon>
        <taxon>Fungi</taxon>
        <taxon>Dikarya</taxon>
        <taxon>Ascomycota</taxon>
        <taxon>Pezizomycotina</taxon>
        <taxon>Sordariomycetes</taxon>
        <taxon>Xylariomycetidae</taxon>
        <taxon>Xylariales</taxon>
        <taxon>Microdochiaceae</taxon>
        <taxon>Microdochium</taxon>
    </lineage>
</organism>
<dbReference type="FunFam" id="3.90.79.10:FF:000060">
    <property type="entry name" value="Nudix hydrolase 1"/>
    <property type="match status" value="1"/>
</dbReference>
<dbReference type="InterPro" id="IPR000086">
    <property type="entry name" value="NUDIX_hydrolase_dom"/>
</dbReference>
<dbReference type="CDD" id="cd04678">
    <property type="entry name" value="NUDIX_MTH2_Nudt15"/>
    <property type="match status" value="1"/>
</dbReference>
<name>A0A9P8XYR8_9PEZI</name>
<evidence type="ECO:0000256" key="2">
    <source>
        <dbReference type="RuleBase" id="RU003476"/>
    </source>
</evidence>
<gene>
    <name evidence="4" type="ORF">B0I36DRAFT_297201</name>
</gene>
<sequence length="148" mass="16781">MACNGQHPRVGIFAIISDEQGRLLMGRRLSKLGRGHWGFPGGHLEQGEGFFECVQRETLEETGLHVLATKVVGVTNDVFNELDKHYVTVFTECSRQDNGQQPETLEPQKCEGWVWKTPEEIRIMAERRDGKQQLFLPVEHLVLQGALL</sequence>
<dbReference type="Pfam" id="PF00293">
    <property type="entry name" value="NUDIX"/>
    <property type="match status" value="1"/>
</dbReference>
<comment type="caution">
    <text evidence="4">The sequence shown here is derived from an EMBL/GenBank/DDBJ whole genome shotgun (WGS) entry which is preliminary data.</text>
</comment>
<evidence type="ECO:0000313" key="4">
    <source>
        <dbReference type="EMBL" id="KAH7021495.1"/>
    </source>
</evidence>
<dbReference type="Gene3D" id="3.90.79.10">
    <property type="entry name" value="Nucleoside Triphosphate Pyrophosphohydrolase"/>
    <property type="match status" value="1"/>
</dbReference>
<keyword evidence="5" id="KW-1185">Reference proteome</keyword>
<dbReference type="EMBL" id="JAGTJQ010000010">
    <property type="protein sequence ID" value="KAH7021495.1"/>
    <property type="molecule type" value="Genomic_DNA"/>
</dbReference>
<reference evidence="4" key="1">
    <citation type="journal article" date="2021" name="Nat. Commun.">
        <title>Genetic determinants of endophytism in the Arabidopsis root mycobiome.</title>
        <authorList>
            <person name="Mesny F."/>
            <person name="Miyauchi S."/>
            <person name="Thiergart T."/>
            <person name="Pickel B."/>
            <person name="Atanasova L."/>
            <person name="Karlsson M."/>
            <person name="Huettel B."/>
            <person name="Barry K.W."/>
            <person name="Haridas S."/>
            <person name="Chen C."/>
            <person name="Bauer D."/>
            <person name="Andreopoulos W."/>
            <person name="Pangilinan J."/>
            <person name="LaButti K."/>
            <person name="Riley R."/>
            <person name="Lipzen A."/>
            <person name="Clum A."/>
            <person name="Drula E."/>
            <person name="Henrissat B."/>
            <person name="Kohler A."/>
            <person name="Grigoriev I.V."/>
            <person name="Martin F.M."/>
            <person name="Hacquard S."/>
        </authorList>
    </citation>
    <scope>NUCLEOTIDE SEQUENCE</scope>
    <source>
        <strain evidence="4">MPI-CAGE-CH-0230</strain>
    </source>
</reference>
<dbReference type="RefSeq" id="XP_046007696.1">
    <property type="nucleotide sequence ID" value="XM_046151915.1"/>
</dbReference>
<keyword evidence="1 2" id="KW-0378">Hydrolase</keyword>
<dbReference type="InterPro" id="IPR015797">
    <property type="entry name" value="NUDIX_hydrolase-like_dom_sf"/>
</dbReference>
<evidence type="ECO:0000259" key="3">
    <source>
        <dbReference type="PROSITE" id="PS51462"/>
    </source>
</evidence>
<dbReference type="Proteomes" id="UP000756346">
    <property type="component" value="Unassembled WGS sequence"/>
</dbReference>
<dbReference type="GO" id="GO:0006203">
    <property type="term" value="P:dGTP catabolic process"/>
    <property type="evidence" value="ECO:0007669"/>
    <property type="project" value="TreeGrafter"/>
</dbReference>
<dbReference type="PROSITE" id="PS51462">
    <property type="entry name" value="NUDIX"/>
    <property type="match status" value="1"/>
</dbReference>
<dbReference type="PANTHER" id="PTHR16099">
    <property type="entry name" value="8-OXO-DGTP DIPHOSPHATES NUDT15"/>
    <property type="match status" value="1"/>
</dbReference>
<accession>A0A9P8XYR8</accession>
<dbReference type="SUPFAM" id="SSF55811">
    <property type="entry name" value="Nudix"/>
    <property type="match status" value="1"/>
</dbReference>
<dbReference type="PANTHER" id="PTHR16099:SF5">
    <property type="entry name" value="NUCLEOTIDE TRIPHOSPHATE DIPHOSPHATASE NUDT15"/>
    <property type="match status" value="1"/>
</dbReference>
<dbReference type="InterPro" id="IPR020084">
    <property type="entry name" value="NUDIX_hydrolase_CS"/>
</dbReference>
<dbReference type="InterPro" id="IPR020476">
    <property type="entry name" value="Nudix_hydrolase"/>
</dbReference>
<dbReference type="AlphaFoldDB" id="A0A9P8XYR8"/>
<dbReference type="PROSITE" id="PS00893">
    <property type="entry name" value="NUDIX_BOX"/>
    <property type="match status" value="1"/>
</dbReference>
<dbReference type="GeneID" id="70181461"/>
<dbReference type="GO" id="GO:0005829">
    <property type="term" value="C:cytosol"/>
    <property type="evidence" value="ECO:0007669"/>
    <property type="project" value="TreeGrafter"/>
</dbReference>
<dbReference type="GO" id="GO:0035539">
    <property type="term" value="F:8-oxo-7,8-dihydrodeoxyguanosine triphosphate pyrophosphatase activity"/>
    <property type="evidence" value="ECO:0007669"/>
    <property type="project" value="TreeGrafter"/>
</dbReference>
<comment type="similarity">
    <text evidence="2">Belongs to the Nudix hydrolase family.</text>
</comment>
<protein>
    <submittedName>
        <fullName evidence="4">NUDIX hydrolase domain-like protein</fullName>
    </submittedName>
</protein>
<evidence type="ECO:0000256" key="1">
    <source>
        <dbReference type="ARBA" id="ARBA00022801"/>
    </source>
</evidence>
<proteinExistence type="inferred from homology"/>
<dbReference type="OrthoDB" id="447842at2759"/>
<feature type="domain" description="Nudix hydrolase" evidence="3">
    <location>
        <begin position="5"/>
        <end position="140"/>
    </location>
</feature>
<evidence type="ECO:0000313" key="5">
    <source>
        <dbReference type="Proteomes" id="UP000756346"/>
    </source>
</evidence>
<dbReference type="PRINTS" id="PR00502">
    <property type="entry name" value="NUDIXFAMILY"/>
</dbReference>